<dbReference type="EMBL" id="CP015622">
    <property type="protein sequence ID" value="ANE04816.1"/>
    <property type="molecule type" value="Genomic_DNA"/>
</dbReference>
<organism evidence="2 3">
    <name type="scientific">Corynebacterium crudilactis</name>
    <dbReference type="NCBI Taxonomy" id="1652495"/>
    <lineage>
        <taxon>Bacteria</taxon>
        <taxon>Bacillati</taxon>
        <taxon>Actinomycetota</taxon>
        <taxon>Actinomycetes</taxon>
        <taxon>Mycobacteriales</taxon>
        <taxon>Corynebacteriaceae</taxon>
        <taxon>Corynebacterium</taxon>
    </lineage>
</organism>
<dbReference type="AlphaFoldDB" id="A0A172QVY7"/>
<evidence type="ECO:0000313" key="3">
    <source>
        <dbReference type="Proteomes" id="UP000076929"/>
    </source>
</evidence>
<dbReference type="OrthoDB" id="4412202at2"/>
<gene>
    <name evidence="2" type="ORF">ccrud_11850</name>
</gene>
<keyword evidence="1" id="KW-0732">Signal</keyword>
<dbReference type="RefSeq" id="WP_066567961.1">
    <property type="nucleotide sequence ID" value="NZ_CP015622.1"/>
</dbReference>
<dbReference type="Proteomes" id="UP000076929">
    <property type="component" value="Chromosome"/>
</dbReference>
<name>A0A172QVY7_9CORY</name>
<dbReference type="STRING" id="1652495.ccrud_11850"/>
<sequence>MNRTHLAATSVLPLALLLTACGSDIVKMTDSTWLVSDIYTAPNEQHAISDLVISQPSLDFGKSSLTGYSGCVPFTGRAEFFLNGEKSSVLDANYMTLSALDFDKLPDDCQGQELIVHEQLVDLLPGSFDISRTSASEILLTSDVDELDRPSIRLISWIAPTP</sequence>
<evidence type="ECO:0008006" key="4">
    <source>
        <dbReference type="Google" id="ProtNLM"/>
    </source>
</evidence>
<accession>A0A172QVY7</accession>
<reference evidence="2 3" key="1">
    <citation type="submission" date="2016-05" db="EMBL/GenBank/DDBJ databases">
        <title>Complete genome sequence of Corynebacterium crudilactis, a new Corynebacterium species isolated from raw cow's milk.</title>
        <authorList>
            <person name="Christian R."/>
            <person name="Zimmermann J."/>
            <person name="Lipski A."/>
            <person name="Kalinowski J."/>
        </authorList>
    </citation>
    <scope>NUCLEOTIDE SEQUENCE [LARGE SCALE GENOMIC DNA]</scope>
    <source>
        <strain evidence="2 3">JZ16</strain>
    </source>
</reference>
<feature type="signal peptide" evidence="1">
    <location>
        <begin position="1"/>
        <end position="22"/>
    </location>
</feature>
<evidence type="ECO:0000313" key="2">
    <source>
        <dbReference type="EMBL" id="ANE04816.1"/>
    </source>
</evidence>
<dbReference type="KEGG" id="ccjz:ccrud_11850"/>
<dbReference type="PROSITE" id="PS51257">
    <property type="entry name" value="PROKAR_LIPOPROTEIN"/>
    <property type="match status" value="1"/>
</dbReference>
<keyword evidence="3" id="KW-1185">Reference proteome</keyword>
<evidence type="ECO:0000256" key="1">
    <source>
        <dbReference type="SAM" id="SignalP"/>
    </source>
</evidence>
<feature type="chain" id="PRO_5007999887" description="DUF306 domain-containing protein" evidence="1">
    <location>
        <begin position="23"/>
        <end position="162"/>
    </location>
</feature>
<proteinExistence type="predicted"/>
<protein>
    <recommendedName>
        <fullName evidence="4">DUF306 domain-containing protein</fullName>
    </recommendedName>
</protein>